<dbReference type="SUPFAM" id="SSF46894">
    <property type="entry name" value="C-terminal effector domain of the bipartite response regulators"/>
    <property type="match status" value="1"/>
</dbReference>
<dbReference type="Proteomes" id="UP000283063">
    <property type="component" value="Chromosome"/>
</dbReference>
<dbReference type="PANTHER" id="PTHR43433:SF10">
    <property type="entry name" value="AB HYDROLASE-1 DOMAIN-CONTAINING PROTEIN"/>
    <property type="match status" value="1"/>
</dbReference>
<dbReference type="OrthoDB" id="8107794at2"/>
<feature type="domain" description="HTH luxR-type" evidence="1">
    <location>
        <begin position="195"/>
        <end position="252"/>
    </location>
</feature>
<evidence type="ECO:0000313" key="2">
    <source>
        <dbReference type="EMBL" id="AZV77783.1"/>
    </source>
</evidence>
<dbReference type="RefSeq" id="WP_127748342.1">
    <property type="nucleotide sequence ID" value="NZ_CP033219.1"/>
</dbReference>
<dbReference type="EMBL" id="CP033219">
    <property type="protein sequence ID" value="AZV77783.1"/>
    <property type="molecule type" value="Genomic_DNA"/>
</dbReference>
<dbReference type="InterPro" id="IPR050471">
    <property type="entry name" value="AB_hydrolase"/>
</dbReference>
<organism evidence="2 3">
    <name type="scientific">Parasedimentitalea marina</name>
    <dbReference type="NCBI Taxonomy" id="2483033"/>
    <lineage>
        <taxon>Bacteria</taxon>
        <taxon>Pseudomonadati</taxon>
        <taxon>Pseudomonadota</taxon>
        <taxon>Alphaproteobacteria</taxon>
        <taxon>Rhodobacterales</taxon>
        <taxon>Paracoccaceae</taxon>
        <taxon>Parasedimentitalea</taxon>
    </lineage>
</organism>
<dbReference type="SUPFAM" id="SSF53474">
    <property type="entry name" value="alpha/beta-Hydrolases"/>
    <property type="match status" value="1"/>
</dbReference>
<dbReference type="PANTHER" id="PTHR43433">
    <property type="entry name" value="HYDROLASE, ALPHA/BETA FOLD FAMILY PROTEIN"/>
    <property type="match status" value="1"/>
</dbReference>
<evidence type="ECO:0000259" key="1">
    <source>
        <dbReference type="SMART" id="SM00421"/>
    </source>
</evidence>
<sequence>MSDNFEQLTHMVYEASLDNSLWPELILELTEEVQRARESRFIEDQNTNGLENLSQHFRRAFSISKRMVELQERETYLSSVLNSFAFGVALFGEDGQLLMANRSMQEVLQSVALTGNRDGVCTASAAGSKSLTALIGTCIQNGVSQQIQLPGHSLEPLMVLPRAEAEGIGFPSIAAAVLISAGGCRSDALRSFSLTHQLSRRESELLKELCNKGELRLAAAEMGLSYESARTYVKRIYDKTGYRSQANLTSAVAATPMAALRRSPVLKDERRNVRRMLTLIDGRNMEYFSLGPETGYPVLVFDALSGVAIDVIGYPDLCLAILERFNIRLITPCRPGAFRSEAKAMNSLKEFTPDVEQVMDHLNLDRVGLLALSFGSGSALAVAQGLGARVERIVMSSAAYPIYRHPNWRELDQFYHMSTILGRHWPSMLRQIIPFLVRSILQNRDSYFDRYCKRSRSSDDVEILSHPVIRRRTAEMLAQRTAMGMDGMVEENLLNAQGWDFPIRDIQARVEIFQGELDNVAPLQGAELLAKHLPNAQLTTMLGKGHYHHITNWPWLLARAAGHDVAPESDRYSIPDL</sequence>
<dbReference type="Gene3D" id="3.40.50.1820">
    <property type="entry name" value="alpha/beta hydrolase"/>
    <property type="match status" value="1"/>
</dbReference>
<dbReference type="GO" id="GO:0003677">
    <property type="term" value="F:DNA binding"/>
    <property type="evidence" value="ECO:0007669"/>
    <property type="project" value="InterPro"/>
</dbReference>
<dbReference type="AlphaFoldDB" id="A0A3T0N184"/>
<gene>
    <name evidence="2" type="ORF">EBB79_07670</name>
</gene>
<dbReference type="Pfam" id="PF00561">
    <property type="entry name" value="Abhydrolase_1"/>
    <property type="match status" value="1"/>
</dbReference>
<dbReference type="InterPro" id="IPR000792">
    <property type="entry name" value="Tscrpt_reg_LuxR_C"/>
</dbReference>
<name>A0A3T0N184_9RHOB</name>
<dbReference type="GO" id="GO:0006355">
    <property type="term" value="P:regulation of DNA-templated transcription"/>
    <property type="evidence" value="ECO:0007669"/>
    <property type="project" value="InterPro"/>
</dbReference>
<dbReference type="SMART" id="SM00421">
    <property type="entry name" value="HTH_LUXR"/>
    <property type="match status" value="1"/>
</dbReference>
<reference evidence="2 3" key="1">
    <citation type="submission" date="2018-10" db="EMBL/GenBank/DDBJ databases">
        <title>Parasedimentitalea marina sp. nov., a psychrophilic bacterium isolated from deep seawater of the New Britain Trench.</title>
        <authorList>
            <person name="Cao J."/>
        </authorList>
    </citation>
    <scope>NUCLEOTIDE SEQUENCE [LARGE SCALE GENOMIC DNA]</scope>
    <source>
        <strain evidence="2 3">W43</strain>
    </source>
</reference>
<keyword evidence="3" id="KW-1185">Reference proteome</keyword>
<protein>
    <recommendedName>
        <fullName evidence="1">HTH luxR-type domain-containing protein</fullName>
    </recommendedName>
</protein>
<accession>A0A3T0N184</accession>
<dbReference type="KEGG" id="sedi:EBB79_07670"/>
<evidence type="ECO:0000313" key="3">
    <source>
        <dbReference type="Proteomes" id="UP000283063"/>
    </source>
</evidence>
<dbReference type="InterPro" id="IPR036388">
    <property type="entry name" value="WH-like_DNA-bd_sf"/>
</dbReference>
<proteinExistence type="predicted"/>
<dbReference type="InterPro" id="IPR029058">
    <property type="entry name" value="AB_hydrolase_fold"/>
</dbReference>
<dbReference type="Gene3D" id="1.10.10.10">
    <property type="entry name" value="Winged helix-like DNA-binding domain superfamily/Winged helix DNA-binding domain"/>
    <property type="match status" value="1"/>
</dbReference>
<dbReference type="InterPro" id="IPR000073">
    <property type="entry name" value="AB_hydrolase_1"/>
</dbReference>
<dbReference type="InterPro" id="IPR016032">
    <property type="entry name" value="Sig_transdc_resp-reg_C-effctor"/>
</dbReference>